<dbReference type="PANTHER" id="PTHR43233">
    <property type="entry name" value="FAMILY N-ACETYLTRANSFERASE, PUTATIVE (AFU_ORTHOLOGUE AFUA_6G03350)-RELATED"/>
    <property type="match status" value="1"/>
</dbReference>
<dbReference type="GO" id="GO:0006048">
    <property type="term" value="P:UDP-N-acetylglucosamine biosynthetic process"/>
    <property type="evidence" value="ECO:0007669"/>
    <property type="project" value="UniProtKB-UniPathway"/>
</dbReference>
<accession>A0A6A6W5Y3</accession>
<dbReference type="Gene3D" id="3.40.630.30">
    <property type="match status" value="1"/>
</dbReference>
<feature type="region of interest" description="Disordered" evidence="1">
    <location>
        <begin position="1"/>
        <end position="47"/>
    </location>
</feature>
<evidence type="ECO:0000259" key="2">
    <source>
        <dbReference type="PROSITE" id="PS51186"/>
    </source>
</evidence>
<proteinExistence type="predicted"/>
<evidence type="ECO:0000256" key="1">
    <source>
        <dbReference type="SAM" id="MobiDB-lite"/>
    </source>
</evidence>
<dbReference type="SUPFAM" id="SSF55729">
    <property type="entry name" value="Acyl-CoA N-acyltransferases (Nat)"/>
    <property type="match status" value="1"/>
</dbReference>
<dbReference type="CDD" id="cd04301">
    <property type="entry name" value="NAT_SF"/>
    <property type="match status" value="1"/>
</dbReference>
<organism evidence="3 4">
    <name type="scientific">Pseudovirgaria hyperparasitica</name>
    <dbReference type="NCBI Taxonomy" id="470096"/>
    <lineage>
        <taxon>Eukaryota</taxon>
        <taxon>Fungi</taxon>
        <taxon>Dikarya</taxon>
        <taxon>Ascomycota</taxon>
        <taxon>Pezizomycotina</taxon>
        <taxon>Dothideomycetes</taxon>
        <taxon>Dothideomycetes incertae sedis</taxon>
        <taxon>Acrospermales</taxon>
        <taxon>Acrospermaceae</taxon>
        <taxon>Pseudovirgaria</taxon>
    </lineage>
</organism>
<dbReference type="PROSITE" id="PS51186">
    <property type="entry name" value="GNAT"/>
    <property type="match status" value="1"/>
</dbReference>
<dbReference type="OrthoDB" id="2744543at2759"/>
<gene>
    <name evidence="3" type="ORF">EJ05DRAFT_511369</name>
</gene>
<feature type="domain" description="N-acetyltransferase" evidence="2">
    <location>
        <begin position="78"/>
        <end position="174"/>
    </location>
</feature>
<name>A0A6A6W5Y3_9PEZI</name>
<dbReference type="AlphaFoldDB" id="A0A6A6W5Y3"/>
<dbReference type="UniPathway" id="UPA00113">
    <property type="reaction ID" value="UER00529"/>
</dbReference>
<dbReference type="InterPro" id="IPR016181">
    <property type="entry name" value="Acyl_CoA_acyltransferase"/>
</dbReference>
<sequence>MSEPTIPETTTTTTPSPRYTITPSLPTPQQYHDLRRDTGMTPPPLPAVPHALAKSIHCILAHDTHHDPSTSPNDPMSNVVGMARLIGDGSLFLQIVDVCVLPAHQGRGLGSRMMQMLVEWVDAHAPEAYVSLIGHVNAAKFVYPKYGFLPVVPSVGMYRCERVRRRREVVGENP</sequence>
<protein>
    <recommendedName>
        <fullName evidence="2">N-acetyltransferase domain-containing protein</fullName>
    </recommendedName>
</protein>
<dbReference type="PANTHER" id="PTHR43233:SF1">
    <property type="entry name" value="FAMILY N-ACETYLTRANSFERASE, PUTATIVE (AFU_ORTHOLOGUE AFUA_6G03350)-RELATED"/>
    <property type="match status" value="1"/>
</dbReference>
<dbReference type="RefSeq" id="XP_033600030.1">
    <property type="nucleotide sequence ID" value="XM_033748241.1"/>
</dbReference>
<dbReference type="Pfam" id="PF13508">
    <property type="entry name" value="Acetyltransf_7"/>
    <property type="match status" value="1"/>
</dbReference>
<dbReference type="GeneID" id="54489295"/>
<reference evidence="3" key="1">
    <citation type="journal article" date="2020" name="Stud. Mycol.">
        <title>101 Dothideomycetes genomes: a test case for predicting lifestyles and emergence of pathogens.</title>
        <authorList>
            <person name="Haridas S."/>
            <person name="Albert R."/>
            <person name="Binder M."/>
            <person name="Bloem J."/>
            <person name="Labutti K."/>
            <person name="Salamov A."/>
            <person name="Andreopoulos B."/>
            <person name="Baker S."/>
            <person name="Barry K."/>
            <person name="Bills G."/>
            <person name="Bluhm B."/>
            <person name="Cannon C."/>
            <person name="Castanera R."/>
            <person name="Culley D."/>
            <person name="Daum C."/>
            <person name="Ezra D."/>
            <person name="Gonzalez J."/>
            <person name="Henrissat B."/>
            <person name="Kuo A."/>
            <person name="Liang C."/>
            <person name="Lipzen A."/>
            <person name="Lutzoni F."/>
            <person name="Magnuson J."/>
            <person name="Mondo S."/>
            <person name="Nolan M."/>
            <person name="Ohm R."/>
            <person name="Pangilinan J."/>
            <person name="Park H.-J."/>
            <person name="Ramirez L."/>
            <person name="Alfaro M."/>
            <person name="Sun H."/>
            <person name="Tritt A."/>
            <person name="Yoshinaga Y."/>
            <person name="Zwiers L.-H."/>
            <person name="Turgeon B."/>
            <person name="Goodwin S."/>
            <person name="Spatafora J."/>
            <person name="Crous P."/>
            <person name="Grigoriev I."/>
        </authorList>
    </citation>
    <scope>NUCLEOTIDE SEQUENCE</scope>
    <source>
        <strain evidence="3">CBS 121739</strain>
    </source>
</reference>
<keyword evidence="4" id="KW-1185">Reference proteome</keyword>
<dbReference type="Proteomes" id="UP000799437">
    <property type="component" value="Unassembled WGS sequence"/>
</dbReference>
<evidence type="ECO:0000313" key="4">
    <source>
        <dbReference type="Proteomes" id="UP000799437"/>
    </source>
</evidence>
<evidence type="ECO:0000313" key="3">
    <source>
        <dbReference type="EMBL" id="KAF2757579.1"/>
    </source>
</evidence>
<dbReference type="InterPro" id="IPR053144">
    <property type="entry name" value="Acetyltransferase_Butenolide"/>
</dbReference>
<dbReference type="InterPro" id="IPR000182">
    <property type="entry name" value="GNAT_dom"/>
</dbReference>
<dbReference type="EMBL" id="ML996573">
    <property type="protein sequence ID" value="KAF2757579.1"/>
    <property type="molecule type" value="Genomic_DNA"/>
</dbReference>
<dbReference type="GO" id="GO:0016747">
    <property type="term" value="F:acyltransferase activity, transferring groups other than amino-acyl groups"/>
    <property type="evidence" value="ECO:0007669"/>
    <property type="project" value="InterPro"/>
</dbReference>
<feature type="compositionally biased region" description="Low complexity" evidence="1">
    <location>
        <begin position="1"/>
        <end position="23"/>
    </location>
</feature>